<organism evidence="4 5">
    <name type="scientific">Paenibacillus protaetiae</name>
    <dbReference type="NCBI Taxonomy" id="2509456"/>
    <lineage>
        <taxon>Bacteria</taxon>
        <taxon>Bacillati</taxon>
        <taxon>Bacillota</taxon>
        <taxon>Bacilli</taxon>
        <taxon>Bacillales</taxon>
        <taxon>Paenibacillaceae</taxon>
        <taxon>Paenibacillus</taxon>
    </lineage>
</organism>
<proteinExistence type="predicted"/>
<dbReference type="GO" id="GO:0006310">
    <property type="term" value="P:DNA recombination"/>
    <property type="evidence" value="ECO:0007669"/>
    <property type="project" value="InterPro"/>
</dbReference>
<sequence>MEFEPMAPVTDPCLPAGEEWTFQLKWDGVRMLAQLDEAGTIKLWSRKLLLKNSVYPEVEQLLKDKFDALGPCLLDGEVIYWDGERPSFQKVLQRERSGSGSHSACPVEPDDDTRPDHANSGRNNSPTAALTPEAETTPVPPGIRYVLFDLLLDGGTDLRDLPFEQRYSRLLGKVAPVSDNRLFVAACYADGQALWNWVEEQHWEGVVSKRRTSIYRSGKKHRDWLKKKTAVILDVDIVGIKQRDGRAASLVMRLDGLFAGSVSLGLNGAMLQALDGAIAQMADSGQQWPMPFDNLPAELKGERVIWLPAPMPCRVTGLEITSNGLLRHPKLVSFGSSGAAL</sequence>
<dbReference type="Pfam" id="PF01068">
    <property type="entry name" value="DNA_ligase_A_M"/>
    <property type="match status" value="1"/>
</dbReference>
<evidence type="ECO:0000313" key="5">
    <source>
        <dbReference type="Proteomes" id="UP000293568"/>
    </source>
</evidence>
<dbReference type="InterPro" id="IPR012340">
    <property type="entry name" value="NA-bd_OB-fold"/>
</dbReference>
<dbReference type="RefSeq" id="WP_129443653.1">
    <property type="nucleotide sequence ID" value="NZ_CP035492.1"/>
</dbReference>
<dbReference type="Gene3D" id="3.30.470.30">
    <property type="entry name" value="DNA ligase/mRNA capping enzyme"/>
    <property type="match status" value="1"/>
</dbReference>
<feature type="compositionally biased region" description="Low complexity" evidence="2">
    <location>
        <begin position="126"/>
        <end position="137"/>
    </location>
</feature>
<dbReference type="AlphaFoldDB" id="A0A4P6F0M1"/>
<dbReference type="GO" id="GO:0006303">
    <property type="term" value="P:double-strand break repair via nonhomologous end joining"/>
    <property type="evidence" value="ECO:0007669"/>
    <property type="project" value="TreeGrafter"/>
</dbReference>
<evidence type="ECO:0000256" key="2">
    <source>
        <dbReference type="SAM" id="MobiDB-lite"/>
    </source>
</evidence>
<dbReference type="OrthoDB" id="9802472at2"/>
<feature type="domain" description="ATP-dependent DNA ligase family profile" evidence="3">
    <location>
        <begin position="17"/>
        <end position="228"/>
    </location>
</feature>
<feature type="region of interest" description="Disordered" evidence="2">
    <location>
        <begin position="93"/>
        <end position="137"/>
    </location>
</feature>
<dbReference type="SUPFAM" id="SSF56091">
    <property type="entry name" value="DNA ligase/mRNA capping enzyme, catalytic domain"/>
    <property type="match status" value="1"/>
</dbReference>
<dbReference type="InterPro" id="IPR012310">
    <property type="entry name" value="DNA_ligase_ATP-dep_cent"/>
</dbReference>
<dbReference type="Gene3D" id="3.30.1490.70">
    <property type="match status" value="1"/>
</dbReference>
<reference evidence="4 5" key="1">
    <citation type="submission" date="2019-01" db="EMBL/GenBank/DDBJ databases">
        <title>Genome sequencing of strain FW100M-2.</title>
        <authorList>
            <person name="Heo J."/>
            <person name="Kim S.-J."/>
            <person name="Kim J.-S."/>
            <person name="Hong S.-B."/>
            <person name="Kwon S.-W."/>
        </authorList>
    </citation>
    <scope>NUCLEOTIDE SEQUENCE [LARGE SCALE GENOMIC DNA]</scope>
    <source>
        <strain evidence="4 5">FW100M-2</strain>
    </source>
</reference>
<dbReference type="Proteomes" id="UP000293568">
    <property type="component" value="Chromosome"/>
</dbReference>
<accession>A0A4P6F0M1</accession>
<dbReference type="SUPFAM" id="SSF50249">
    <property type="entry name" value="Nucleic acid-binding proteins"/>
    <property type="match status" value="1"/>
</dbReference>
<dbReference type="GO" id="GO:0003910">
    <property type="term" value="F:DNA ligase (ATP) activity"/>
    <property type="evidence" value="ECO:0007669"/>
    <property type="project" value="UniProtKB-EC"/>
</dbReference>
<dbReference type="GO" id="GO:0005524">
    <property type="term" value="F:ATP binding"/>
    <property type="evidence" value="ECO:0007669"/>
    <property type="project" value="InterPro"/>
</dbReference>
<dbReference type="PANTHER" id="PTHR45997">
    <property type="entry name" value="DNA LIGASE 4"/>
    <property type="match status" value="1"/>
</dbReference>
<protein>
    <submittedName>
        <fullName evidence="4">DNA ligase</fullName>
    </submittedName>
</protein>
<keyword evidence="4" id="KW-0436">Ligase</keyword>
<dbReference type="GO" id="GO:0003677">
    <property type="term" value="F:DNA binding"/>
    <property type="evidence" value="ECO:0007669"/>
    <property type="project" value="InterPro"/>
</dbReference>
<name>A0A4P6F0M1_9BACL</name>
<dbReference type="PANTHER" id="PTHR45997:SF1">
    <property type="entry name" value="DNA LIGASE 4"/>
    <property type="match status" value="1"/>
</dbReference>
<dbReference type="GO" id="GO:0006297">
    <property type="term" value="P:nucleotide-excision repair, DNA gap filling"/>
    <property type="evidence" value="ECO:0007669"/>
    <property type="project" value="TreeGrafter"/>
</dbReference>
<keyword evidence="5" id="KW-1185">Reference proteome</keyword>
<evidence type="ECO:0000259" key="3">
    <source>
        <dbReference type="Pfam" id="PF01068"/>
    </source>
</evidence>
<evidence type="ECO:0000313" key="4">
    <source>
        <dbReference type="EMBL" id="QAY68153.1"/>
    </source>
</evidence>
<dbReference type="KEGG" id="pprt:ET464_19010"/>
<dbReference type="InterPro" id="IPR029710">
    <property type="entry name" value="LIG4"/>
</dbReference>
<gene>
    <name evidence="4" type="ORF">ET464_19010</name>
</gene>
<comment type="catalytic activity">
    <reaction evidence="1">
        <text>ATP + (deoxyribonucleotide)n-3'-hydroxyl + 5'-phospho-(deoxyribonucleotide)m = (deoxyribonucleotide)n+m + AMP + diphosphate.</text>
        <dbReference type="EC" id="6.5.1.1"/>
    </reaction>
</comment>
<dbReference type="EMBL" id="CP035492">
    <property type="protein sequence ID" value="QAY68153.1"/>
    <property type="molecule type" value="Genomic_DNA"/>
</dbReference>
<evidence type="ECO:0000256" key="1">
    <source>
        <dbReference type="ARBA" id="ARBA00034003"/>
    </source>
</evidence>